<proteinExistence type="predicted"/>
<evidence type="ECO:0000313" key="2">
    <source>
        <dbReference type="EMBL" id="KAJ7947947.1"/>
    </source>
</evidence>
<dbReference type="Proteomes" id="UP001163823">
    <property type="component" value="Chromosome 12"/>
</dbReference>
<evidence type="ECO:0000256" key="1">
    <source>
        <dbReference type="SAM" id="SignalP"/>
    </source>
</evidence>
<dbReference type="KEGG" id="qsa:O6P43_028490"/>
<reference evidence="2" key="1">
    <citation type="journal article" date="2023" name="Science">
        <title>Elucidation of the pathway for biosynthesis of saponin adjuvants from the soapbark tree.</title>
        <authorList>
            <person name="Reed J."/>
            <person name="Orme A."/>
            <person name="El-Demerdash A."/>
            <person name="Owen C."/>
            <person name="Martin L.B.B."/>
            <person name="Misra R.C."/>
            <person name="Kikuchi S."/>
            <person name="Rejzek M."/>
            <person name="Martin A.C."/>
            <person name="Harkess A."/>
            <person name="Leebens-Mack J."/>
            <person name="Louveau T."/>
            <person name="Stephenson M.J."/>
            <person name="Osbourn A."/>
        </authorList>
    </citation>
    <scope>NUCLEOTIDE SEQUENCE</scope>
    <source>
        <strain evidence="2">S10</strain>
    </source>
</reference>
<sequence length="320" mass="35414">MKISMKVCLLHPLLIINFFLSNSVAQLTHPNYCGKKQILASPLNANSTELSSLLKIMTLCKSQKLYFRTSLGLLQVSSIDSNTKTFTISHSSCSSSLHYVSPSLIGAGFPSPPQHNSLLLFNCSSRKYHVSQFIQNCTRVHTCGAAASSSTKIQNQEKVPHSCLLVNDLEKLNMGFHPKDLNCSHYSFVYRSSNSDADDFEEYKLGMVISFNIPDHVPVPDICKECEKPNGNCGFGLRCICHPIECKGKVISMCGSVNPFEDSMNRPHPVQQSALFSNLPRVAFELALHLARKVALPSPHFPVLDSMPSRSLLKSPAERE</sequence>
<gene>
    <name evidence="2" type="ORF">O6P43_028490</name>
</gene>
<organism evidence="2 3">
    <name type="scientific">Quillaja saponaria</name>
    <name type="common">Soap bark tree</name>
    <dbReference type="NCBI Taxonomy" id="32244"/>
    <lineage>
        <taxon>Eukaryota</taxon>
        <taxon>Viridiplantae</taxon>
        <taxon>Streptophyta</taxon>
        <taxon>Embryophyta</taxon>
        <taxon>Tracheophyta</taxon>
        <taxon>Spermatophyta</taxon>
        <taxon>Magnoliopsida</taxon>
        <taxon>eudicotyledons</taxon>
        <taxon>Gunneridae</taxon>
        <taxon>Pentapetalae</taxon>
        <taxon>rosids</taxon>
        <taxon>fabids</taxon>
        <taxon>Fabales</taxon>
        <taxon>Quillajaceae</taxon>
        <taxon>Quillaja</taxon>
    </lineage>
</organism>
<dbReference type="AlphaFoldDB" id="A0AAD7KXS3"/>
<dbReference type="EMBL" id="JARAOO010000012">
    <property type="protein sequence ID" value="KAJ7947947.1"/>
    <property type="molecule type" value="Genomic_DNA"/>
</dbReference>
<feature type="chain" id="PRO_5041967696" evidence="1">
    <location>
        <begin position="26"/>
        <end position="320"/>
    </location>
</feature>
<keyword evidence="1" id="KW-0732">Signal</keyword>
<keyword evidence="3" id="KW-1185">Reference proteome</keyword>
<keyword evidence="2" id="KW-0675">Receptor</keyword>
<evidence type="ECO:0000313" key="3">
    <source>
        <dbReference type="Proteomes" id="UP001163823"/>
    </source>
</evidence>
<name>A0AAD7KXS3_QUISA</name>
<protein>
    <submittedName>
        <fullName evidence="2">Ecdysone receptor</fullName>
    </submittedName>
</protein>
<dbReference type="PANTHER" id="PTHR33355:SF11">
    <property type="entry name" value="WALL-ASSOCIATED RECEPTOR KINASE GALACTURONAN-BINDING DOMAIN-CONTAINING PROTEIN"/>
    <property type="match status" value="1"/>
</dbReference>
<dbReference type="PANTHER" id="PTHR33355">
    <property type="entry name" value="WALL-ASSOCIATED RECEPTOR KINASE CARBOXY-TERMINAL PROTEIN-RELATED"/>
    <property type="match status" value="1"/>
</dbReference>
<accession>A0AAD7KXS3</accession>
<feature type="signal peptide" evidence="1">
    <location>
        <begin position="1"/>
        <end position="25"/>
    </location>
</feature>
<comment type="caution">
    <text evidence="2">The sequence shown here is derived from an EMBL/GenBank/DDBJ whole genome shotgun (WGS) entry which is preliminary data.</text>
</comment>